<protein>
    <recommendedName>
        <fullName evidence="2">Rho-GAP domain-containing protein</fullName>
    </recommendedName>
</protein>
<organism evidence="3 4">
    <name type="scientific">Ascodesmis nigricans</name>
    <dbReference type="NCBI Taxonomy" id="341454"/>
    <lineage>
        <taxon>Eukaryota</taxon>
        <taxon>Fungi</taxon>
        <taxon>Dikarya</taxon>
        <taxon>Ascomycota</taxon>
        <taxon>Pezizomycotina</taxon>
        <taxon>Pezizomycetes</taxon>
        <taxon>Pezizales</taxon>
        <taxon>Ascodesmidaceae</taxon>
        <taxon>Ascodesmis</taxon>
    </lineage>
</organism>
<name>A0A4V3SII9_9PEZI</name>
<dbReference type="SMART" id="SM00324">
    <property type="entry name" value="RhoGAP"/>
    <property type="match status" value="1"/>
</dbReference>
<proteinExistence type="predicted"/>
<feature type="region of interest" description="Disordered" evidence="1">
    <location>
        <begin position="523"/>
        <end position="660"/>
    </location>
</feature>
<dbReference type="InterPro" id="IPR008936">
    <property type="entry name" value="Rho_GTPase_activation_prot"/>
</dbReference>
<dbReference type="PANTHER" id="PTHR45808:SF2">
    <property type="entry name" value="RHO GTPASE-ACTIVATING PROTEIN 68F"/>
    <property type="match status" value="1"/>
</dbReference>
<dbReference type="Proteomes" id="UP000298138">
    <property type="component" value="Unassembled WGS sequence"/>
</dbReference>
<feature type="region of interest" description="Disordered" evidence="1">
    <location>
        <begin position="673"/>
        <end position="722"/>
    </location>
</feature>
<dbReference type="AlphaFoldDB" id="A0A4V3SII9"/>
<feature type="compositionally biased region" description="Pro residues" evidence="1">
    <location>
        <begin position="585"/>
        <end position="595"/>
    </location>
</feature>
<feature type="compositionally biased region" description="Basic and acidic residues" evidence="1">
    <location>
        <begin position="86"/>
        <end position="97"/>
    </location>
</feature>
<feature type="region of interest" description="Disordered" evidence="1">
    <location>
        <begin position="36"/>
        <end position="129"/>
    </location>
</feature>
<dbReference type="InterPro" id="IPR000198">
    <property type="entry name" value="RhoGAP_dom"/>
</dbReference>
<dbReference type="InParanoid" id="A0A4V3SII9"/>
<feature type="compositionally biased region" description="Basic and acidic residues" evidence="1">
    <location>
        <begin position="545"/>
        <end position="566"/>
    </location>
</feature>
<dbReference type="Gene3D" id="1.10.555.10">
    <property type="entry name" value="Rho GTPase activation protein"/>
    <property type="match status" value="1"/>
</dbReference>
<dbReference type="EMBL" id="ML220125">
    <property type="protein sequence ID" value="TGZ80305.1"/>
    <property type="molecule type" value="Genomic_DNA"/>
</dbReference>
<dbReference type="Gene3D" id="3.40.525.10">
    <property type="entry name" value="CRAL-TRIO lipid binding domain"/>
    <property type="match status" value="1"/>
</dbReference>
<dbReference type="PANTHER" id="PTHR45808">
    <property type="entry name" value="RHO GTPASE-ACTIVATING PROTEIN 68F"/>
    <property type="match status" value="1"/>
</dbReference>
<evidence type="ECO:0000313" key="4">
    <source>
        <dbReference type="Proteomes" id="UP000298138"/>
    </source>
</evidence>
<feature type="compositionally biased region" description="Basic and acidic residues" evidence="1">
    <location>
        <begin position="65"/>
        <end position="77"/>
    </location>
</feature>
<sequence>MTTKDTAKDAFQRLRTRVEPRLANLQDRIAPLSQQLQQQLPNLTRSGPVGVQAGVHSIPLPPSRNSREGRRSVEEQRPGSAGSITRSKEGGNEKRVSAGDSKSGGDGAGDNTGDTDGKRDKTDRAPLLPLRPITRATALSWSPSLHTLASKILFRSGQCPISRGPLLILNAAAFPDATDIDYNLLLPYVLANLPSDAELEGAEGYSVVMFAGGGSAAVGSGGSVAGRPSWAWTLQAYHLLGRAVRKKIRRLWVVHEKAWVRVLFEMMAGVVSGKFRKKVVHVATLSDLAKQLTIQHLLIPPSAYIHNRKLEPAIILPTFPPPPVFGRPPFPTPRFGDPHPLPDVLTDATAYLRTPASLSTEGLFRIPASQTYLDILRDAYDRRQAVRWEDWGPHSAAAVIKLYYRLLPVPIIPTEFYEQLPDGSSEEEDRRRAWRLLKETLPVESRVLLLRHLIPLLALVAEKEEVNKMSAGNLAVCVAGGLVRGEDVRRDAEAGEGVRRLVELAVREVEELRPRLPLRREVEGGEGMKRKPGPVPAAASVDPVVRVKKEDTDPAKEVEKAEDAARRPSLPVSPSPVVVISQSQPAPPPPPPPAPVVVQQDQIPPSPTTTASVSPGTMSRRPSLQPPRHPPQLKRKTSVPALPVTIAPDPNHPGTFVRPQLRRVASANLEVKKREERRGSFPGVETLRPVGLRRGSAASGGGLGSLPERGDGEGSVGGGANGAVEKGIRRVRSAGVRELSLLYEERARSIKALETMKKP</sequence>
<evidence type="ECO:0000313" key="3">
    <source>
        <dbReference type="EMBL" id="TGZ80305.1"/>
    </source>
</evidence>
<dbReference type="Pfam" id="PF00620">
    <property type="entry name" value="RhoGAP"/>
    <property type="match status" value="1"/>
</dbReference>
<dbReference type="SUPFAM" id="SSF52087">
    <property type="entry name" value="CRAL/TRIO domain"/>
    <property type="match status" value="1"/>
</dbReference>
<dbReference type="InterPro" id="IPR001251">
    <property type="entry name" value="CRAL-TRIO_dom"/>
</dbReference>
<evidence type="ECO:0000259" key="2">
    <source>
        <dbReference type="PROSITE" id="PS50238"/>
    </source>
</evidence>
<evidence type="ECO:0000256" key="1">
    <source>
        <dbReference type="SAM" id="MobiDB-lite"/>
    </source>
</evidence>
<feature type="domain" description="Rho-GAP" evidence="2">
    <location>
        <begin position="328"/>
        <end position="513"/>
    </location>
</feature>
<dbReference type="Pfam" id="PF13716">
    <property type="entry name" value="CRAL_TRIO_2"/>
    <property type="match status" value="1"/>
</dbReference>
<dbReference type="GO" id="GO:0005096">
    <property type="term" value="F:GTPase activator activity"/>
    <property type="evidence" value="ECO:0007669"/>
    <property type="project" value="TreeGrafter"/>
</dbReference>
<feature type="compositionally biased region" description="Low complexity" evidence="1">
    <location>
        <begin position="596"/>
        <end position="617"/>
    </location>
</feature>
<dbReference type="STRING" id="341454.A0A4V3SII9"/>
<reference evidence="3 4" key="1">
    <citation type="submission" date="2019-04" db="EMBL/GenBank/DDBJ databases">
        <title>Comparative genomics and transcriptomics to analyze fruiting body development in filamentous ascomycetes.</title>
        <authorList>
            <consortium name="DOE Joint Genome Institute"/>
            <person name="Lutkenhaus R."/>
            <person name="Traeger S."/>
            <person name="Breuer J."/>
            <person name="Kuo A."/>
            <person name="Lipzen A."/>
            <person name="Pangilinan J."/>
            <person name="Dilworth D."/>
            <person name="Sandor L."/>
            <person name="Poggeler S."/>
            <person name="Barry K."/>
            <person name="Grigoriev I.V."/>
            <person name="Nowrousian M."/>
        </authorList>
    </citation>
    <scope>NUCLEOTIDE SEQUENCE [LARGE SCALE GENOMIC DNA]</scope>
    <source>
        <strain evidence="3 4">CBS 389.68</strain>
    </source>
</reference>
<dbReference type="SUPFAM" id="SSF48350">
    <property type="entry name" value="GTPase activation domain, GAP"/>
    <property type="match status" value="1"/>
</dbReference>
<dbReference type="CDD" id="cd00159">
    <property type="entry name" value="RhoGAP"/>
    <property type="match status" value="1"/>
</dbReference>
<dbReference type="GO" id="GO:0005737">
    <property type="term" value="C:cytoplasm"/>
    <property type="evidence" value="ECO:0007669"/>
    <property type="project" value="TreeGrafter"/>
</dbReference>
<feature type="compositionally biased region" description="Basic and acidic residues" evidence="1">
    <location>
        <begin position="115"/>
        <end position="124"/>
    </location>
</feature>
<dbReference type="GO" id="GO:0007264">
    <property type="term" value="P:small GTPase-mediated signal transduction"/>
    <property type="evidence" value="ECO:0007669"/>
    <property type="project" value="TreeGrafter"/>
</dbReference>
<feature type="compositionally biased region" description="Low complexity" evidence="1">
    <location>
        <begin position="575"/>
        <end position="584"/>
    </location>
</feature>
<gene>
    <name evidence="3" type="ORF">EX30DRAFT_56564</name>
</gene>
<dbReference type="PROSITE" id="PS50238">
    <property type="entry name" value="RHOGAP"/>
    <property type="match status" value="1"/>
</dbReference>
<dbReference type="OrthoDB" id="410651at2759"/>
<keyword evidence="4" id="KW-1185">Reference proteome</keyword>
<dbReference type="InterPro" id="IPR036865">
    <property type="entry name" value="CRAL-TRIO_dom_sf"/>
</dbReference>
<accession>A0A4V3SII9</accession>